<feature type="transmembrane region" description="Helical" evidence="3">
    <location>
        <begin position="303"/>
        <end position="322"/>
    </location>
</feature>
<keyword evidence="3" id="KW-1133">Transmembrane helix</keyword>
<feature type="transmembrane region" description="Helical" evidence="3">
    <location>
        <begin position="94"/>
        <end position="114"/>
    </location>
</feature>
<dbReference type="RefSeq" id="WP_141635075.1">
    <property type="nucleotide sequence ID" value="NZ_VIGB01000003.1"/>
</dbReference>
<name>A0A540W816_9ACTN</name>
<comment type="similarity">
    <text evidence="1">Belongs to the EamA transporter family.</text>
</comment>
<dbReference type="InterPro" id="IPR037185">
    <property type="entry name" value="EmrE-like"/>
</dbReference>
<dbReference type="OrthoDB" id="9815120at2"/>
<feature type="transmembrane region" description="Helical" evidence="3">
    <location>
        <begin position="199"/>
        <end position="218"/>
    </location>
</feature>
<dbReference type="EMBL" id="VIGB01000003">
    <property type="protein sequence ID" value="TQF04504.1"/>
    <property type="molecule type" value="Genomic_DNA"/>
</dbReference>
<feature type="domain" description="EamA" evidence="4">
    <location>
        <begin position="175"/>
        <end position="317"/>
    </location>
</feature>
<accession>A0A540W816</accession>
<evidence type="ECO:0000256" key="1">
    <source>
        <dbReference type="ARBA" id="ARBA00007362"/>
    </source>
</evidence>
<evidence type="ECO:0000256" key="3">
    <source>
        <dbReference type="SAM" id="Phobius"/>
    </source>
</evidence>
<keyword evidence="3" id="KW-0812">Transmembrane</keyword>
<dbReference type="InterPro" id="IPR000620">
    <property type="entry name" value="EamA_dom"/>
</dbReference>
<dbReference type="AlphaFoldDB" id="A0A540W816"/>
<feature type="transmembrane region" description="Helical" evidence="3">
    <location>
        <begin position="38"/>
        <end position="58"/>
    </location>
</feature>
<feature type="transmembrane region" description="Helical" evidence="3">
    <location>
        <begin position="120"/>
        <end position="138"/>
    </location>
</feature>
<feature type="transmembrane region" description="Helical" evidence="3">
    <location>
        <begin position="277"/>
        <end position="297"/>
    </location>
</feature>
<protein>
    <submittedName>
        <fullName evidence="5">EamA family transporter</fullName>
    </submittedName>
</protein>
<reference evidence="5 6" key="1">
    <citation type="submission" date="2019-06" db="EMBL/GenBank/DDBJ databases">
        <title>Description of Kitasatospora acidophila sp. nov. isolated from pine grove soil, and reclassification of Streptomyces novaecaesareae to Kitasatospora novaeceasareae comb. nov.</title>
        <authorList>
            <person name="Kim M.J."/>
        </authorList>
    </citation>
    <scope>NUCLEOTIDE SEQUENCE [LARGE SCALE GENOMIC DNA]</scope>
    <source>
        <strain evidence="5 6">MMS16-CNU292</strain>
    </source>
</reference>
<feature type="transmembrane region" description="Helical" evidence="3">
    <location>
        <begin position="238"/>
        <end position="256"/>
    </location>
</feature>
<proteinExistence type="inferred from homology"/>
<feature type="transmembrane region" description="Helical" evidence="3">
    <location>
        <begin position="145"/>
        <end position="163"/>
    </location>
</feature>
<feature type="transmembrane region" description="Helical" evidence="3">
    <location>
        <begin position="64"/>
        <end position="82"/>
    </location>
</feature>
<feature type="compositionally biased region" description="Low complexity" evidence="2">
    <location>
        <begin position="10"/>
        <end position="20"/>
    </location>
</feature>
<feature type="transmembrane region" description="Helical" evidence="3">
    <location>
        <begin position="175"/>
        <end position="192"/>
    </location>
</feature>
<dbReference type="Pfam" id="PF00892">
    <property type="entry name" value="EamA"/>
    <property type="match status" value="1"/>
</dbReference>
<dbReference type="Proteomes" id="UP000319103">
    <property type="component" value="Unassembled WGS sequence"/>
</dbReference>
<evidence type="ECO:0000313" key="5">
    <source>
        <dbReference type="EMBL" id="TQF04504.1"/>
    </source>
</evidence>
<dbReference type="SUPFAM" id="SSF103481">
    <property type="entry name" value="Multidrug resistance efflux transporter EmrE"/>
    <property type="match status" value="1"/>
</dbReference>
<dbReference type="GO" id="GO:0016020">
    <property type="term" value="C:membrane"/>
    <property type="evidence" value="ECO:0007669"/>
    <property type="project" value="InterPro"/>
</dbReference>
<organism evidence="5 6">
    <name type="scientific">Kitasatospora acidiphila</name>
    <dbReference type="NCBI Taxonomy" id="2567942"/>
    <lineage>
        <taxon>Bacteria</taxon>
        <taxon>Bacillati</taxon>
        <taxon>Actinomycetota</taxon>
        <taxon>Actinomycetes</taxon>
        <taxon>Kitasatosporales</taxon>
        <taxon>Streptomycetaceae</taxon>
        <taxon>Kitasatospora</taxon>
    </lineage>
</organism>
<keyword evidence="3" id="KW-0472">Membrane</keyword>
<comment type="caution">
    <text evidence="5">The sequence shown here is derived from an EMBL/GenBank/DDBJ whole genome shotgun (WGS) entry which is preliminary data.</text>
</comment>
<keyword evidence="6" id="KW-1185">Reference proteome</keyword>
<feature type="region of interest" description="Disordered" evidence="2">
    <location>
        <begin position="1"/>
        <end position="20"/>
    </location>
</feature>
<sequence>MSTTDHREPAAPAIPSTSATGAAAPADGGVLGPAPAPLLCVLAMVVLQTGLALATHLFGSLGVMGTSFLRLCCAAAVLLAATRPRLRGRSARDLAAAALLGTASAAMTLFFALTTSRLPLGTAATLEFLGPLAVALMHSRRVSHLAWAVLAAGGVALLTLLGGGGAGGHALDPLGLAYGGAAAVCYAGYIVATSKVGAVFPGFQGLAVSMTVGAAVLAPFGLSEAWHGLAGSAHPGQLLLTTAGVAMLLPLIPYVLEMTALRRLQMGHLPAEGWGRVFSILLSPEPAVSALVGLLVLGQLLGWAQLLGIACVVSASAGATLTSRHD</sequence>
<evidence type="ECO:0000313" key="6">
    <source>
        <dbReference type="Proteomes" id="UP000319103"/>
    </source>
</evidence>
<evidence type="ECO:0000256" key="2">
    <source>
        <dbReference type="SAM" id="MobiDB-lite"/>
    </source>
</evidence>
<gene>
    <name evidence="5" type="ORF">E6W39_22580</name>
</gene>
<evidence type="ECO:0000259" key="4">
    <source>
        <dbReference type="Pfam" id="PF00892"/>
    </source>
</evidence>